<evidence type="ECO:0000256" key="1">
    <source>
        <dbReference type="ARBA" id="ARBA00004613"/>
    </source>
</evidence>
<dbReference type="AlphaFoldDB" id="A0A918WG48"/>
<dbReference type="PANTHER" id="PTHR38340">
    <property type="entry name" value="S-LAYER PROTEIN"/>
    <property type="match status" value="1"/>
</dbReference>
<reference evidence="3" key="2">
    <citation type="submission" date="2020-09" db="EMBL/GenBank/DDBJ databases">
        <authorList>
            <person name="Sun Q."/>
            <person name="Kim S."/>
        </authorList>
    </citation>
    <scope>NUCLEOTIDE SEQUENCE</scope>
    <source>
        <strain evidence="3">KCTC 23310</strain>
    </source>
</reference>
<dbReference type="PROSITE" id="PS00330">
    <property type="entry name" value="HEMOLYSIN_CALCIUM"/>
    <property type="match status" value="2"/>
</dbReference>
<dbReference type="GO" id="GO:0005576">
    <property type="term" value="C:extracellular region"/>
    <property type="evidence" value="ECO:0007669"/>
    <property type="project" value="UniProtKB-SubCell"/>
</dbReference>
<dbReference type="Proteomes" id="UP000638981">
    <property type="component" value="Unassembled WGS sequence"/>
</dbReference>
<dbReference type="InterPro" id="IPR001343">
    <property type="entry name" value="Hemolysn_Ca-bd"/>
</dbReference>
<evidence type="ECO:0000313" key="4">
    <source>
        <dbReference type="Proteomes" id="UP000638981"/>
    </source>
</evidence>
<dbReference type="Gene3D" id="2.150.10.10">
    <property type="entry name" value="Serralysin-like metalloprotease, C-terminal"/>
    <property type="match status" value="4"/>
</dbReference>
<dbReference type="InterPro" id="IPR011049">
    <property type="entry name" value="Serralysin-like_metalloprot_C"/>
</dbReference>
<evidence type="ECO:0000256" key="2">
    <source>
        <dbReference type="ARBA" id="ARBA00022525"/>
    </source>
</evidence>
<proteinExistence type="predicted"/>
<keyword evidence="4" id="KW-1185">Reference proteome</keyword>
<evidence type="ECO:0008006" key="5">
    <source>
        <dbReference type="Google" id="ProtNLM"/>
    </source>
</evidence>
<comment type="subcellular location">
    <subcellularLocation>
        <location evidence="1">Secreted</location>
    </subcellularLocation>
</comment>
<accession>A0A918WG48</accession>
<evidence type="ECO:0000313" key="3">
    <source>
        <dbReference type="EMBL" id="GHC48311.1"/>
    </source>
</evidence>
<keyword evidence="2" id="KW-0964">Secreted</keyword>
<sequence length="576" mass="58903">MPTITGNGGNNLLTGTNASDTIIGKGGNDTLRAGGGTASDSLFGDDGNDLLDSGTSSGVLLLDGGNGNDTLVVRGPLNASDSLFGGAGTDLLDLSNITGNVQVNLGAPYLTAGGVTVIFLSDIENIRSGAGKDQLWGTSGNNRLSGGGGNDTINGALGTDLLYGDAGNDRLIQYNGFTRMYGGDGNDSFLIDFSTDAGSELLGGAGARDVLNLDSGFAWDVDLAAKRARVTDGITQKQYGLQQIEDVSGGSAADVIRGDGQANRLRGFGGIDTLDGRGGNDTIIADGGGPYERYNGGAGFDTLDLRQVSVDGLTFHPSGQGGAPGVSFITTGIEKVLGGSANELLSDGKTVIELYGGAGNDSIYLDEFISGNEVFDGGKGRDEIYLGNIERDLTFNMATGILTGHKRASNFEDVTGGLGDDRVTGNGANNRIDGYDGNDSLYGAGGSDHLIGGAGRDWLYGGAQNDRLVGGHGADHLFGGAGADVFAFVSGSDAGSGAARDVIHDYQKGQDAIIIDMFSGAMVLIGNTAFSGAAYEVRYFRAGQDMKVQIDIDGDATADFEVLVLDTNSIDISLNT</sequence>
<dbReference type="PANTHER" id="PTHR38340:SF1">
    <property type="entry name" value="S-LAYER PROTEIN"/>
    <property type="match status" value="1"/>
</dbReference>
<dbReference type="Pfam" id="PF00353">
    <property type="entry name" value="HemolysinCabind"/>
    <property type="match status" value="9"/>
</dbReference>
<dbReference type="GO" id="GO:0005509">
    <property type="term" value="F:calcium ion binding"/>
    <property type="evidence" value="ECO:0007669"/>
    <property type="project" value="InterPro"/>
</dbReference>
<comment type="caution">
    <text evidence="3">The sequence shown here is derived from an EMBL/GenBank/DDBJ whole genome shotgun (WGS) entry which is preliminary data.</text>
</comment>
<dbReference type="EMBL" id="BMYJ01000002">
    <property type="protein sequence ID" value="GHC48311.1"/>
    <property type="molecule type" value="Genomic_DNA"/>
</dbReference>
<gene>
    <name evidence="3" type="ORF">GCM10007315_07880</name>
</gene>
<name>A0A918WG48_9RHOB</name>
<dbReference type="InterPro" id="IPR018511">
    <property type="entry name" value="Hemolysin-typ_Ca-bd_CS"/>
</dbReference>
<dbReference type="InterPro" id="IPR050557">
    <property type="entry name" value="RTX_toxin/Mannuronan_C5-epim"/>
</dbReference>
<dbReference type="RefSeq" id="WP_189410318.1">
    <property type="nucleotide sequence ID" value="NZ_BMYJ01000002.1"/>
</dbReference>
<organism evidence="3 4">
    <name type="scientific">Neogemmobacter tilapiae</name>
    <dbReference type="NCBI Taxonomy" id="875041"/>
    <lineage>
        <taxon>Bacteria</taxon>
        <taxon>Pseudomonadati</taxon>
        <taxon>Pseudomonadota</taxon>
        <taxon>Alphaproteobacteria</taxon>
        <taxon>Rhodobacterales</taxon>
        <taxon>Paracoccaceae</taxon>
        <taxon>Neogemmobacter</taxon>
    </lineage>
</organism>
<dbReference type="PRINTS" id="PR00313">
    <property type="entry name" value="CABNDNGRPT"/>
</dbReference>
<reference evidence="3" key="1">
    <citation type="journal article" date="2014" name="Int. J. Syst. Evol. Microbiol.">
        <title>Complete genome sequence of Corynebacterium casei LMG S-19264T (=DSM 44701T), isolated from a smear-ripened cheese.</title>
        <authorList>
            <consortium name="US DOE Joint Genome Institute (JGI-PGF)"/>
            <person name="Walter F."/>
            <person name="Albersmeier A."/>
            <person name="Kalinowski J."/>
            <person name="Ruckert C."/>
        </authorList>
    </citation>
    <scope>NUCLEOTIDE SEQUENCE</scope>
    <source>
        <strain evidence="3">KCTC 23310</strain>
    </source>
</reference>
<dbReference type="SUPFAM" id="SSF51120">
    <property type="entry name" value="beta-Roll"/>
    <property type="match status" value="5"/>
</dbReference>
<protein>
    <recommendedName>
        <fullName evidence="5">Calcium-binding protein</fullName>
    </recommendedName>
</protein>